<reference evidence="1 2" key="1">
    <citation type="submission" date="2016-11" db="EMBL/GenBank/DDBJ databases">
        <title>Paenibacillus species isolates.</title>
        <authorList>
            <person name="Beno S.M."/>
        </authorList>
    </citation>
    <scope>NUCLEOTIDE SEQUENCE [LARGE SCALE GENOMIC DNA]</scope>
    <source>
        <strain evidence="1 2">FSL R5-0378</strain>
    </source>
</reference>
<evidence type="ECO:0000313" key="2">
    <source>
        <dbReference type="Proteomes" id="UP000187172"/>
    </source>
</evidence>
<dbReference type="AlphaFoldDB" id="A0A1R1ESC9"/>
<keyword evidence="2" id="KW-1185">Reference proteome</keyword>
<accession>A0A1R1ESC9</accession>
<dbReference type="STRING" id="297318.BK138_15990"/>
<evidence type="ECO:0000313" key="1">
    <source>
        <dbReference type="EMBL" id="OMF54659.1"/>
    </source>
</evidence>
<evidence type="ECO:0008006" key="3">
    <source>
        <dbReference type="Google" id="ProtNLM"/>
    </source>
</evidence>
<protein>
    <recommendedName>
        <fullName evidence="3">Helicase HerA central domain-containing protein</fullName>
    </recommendedName>
</protein>
<dbReference type="InterPro" id="IPR027417">
    <property type="entry name" value="P-loop_NTPase"/>
</dbReference>
<dbReference type="Proteomes" id="UP000187172">
    <property type="component" value="Unassembled WGS sequence"/>
</dbReference>
<organism evidence="1 2">
    <name type="scientific">Paenibacillus rhizosphaerae</name>
    <dbReference type="NCBI Taxonomy" id="297318"/>
    <lineage>
        <taxon>Bacteria</taxon>
        <taxon>Bacillati</taxon>
        <taxon>Bacillota</taxon>
        <taxon>Bacilli</taxon>
        <taxon>Bacillales</taxon>
        <taxon>Paenibacillaceae</taxon>
        <taxon>Paenibacillus</taxon>
    </lineage>
</organism>
<sequence length="785" mass="89395">MESIKISQVLQIIKPEYVYLRIKPSNSIRNNNTHKLARAISSLYKNILESIKKDEEKLFKGFGRQLSIPTKISYQLPNKVSYLVYMESKKVEFYFIIPKQHLSFISEKMSDVWPGVTVEEVPELPSFNPNAIRYSLSYTKEDALSLAVDRRNNDLLNSTLNTIEALQEGDRAAILYNFMPTSQFGWRSRFKSTIDKVRDNQPVDRNKVGLSYLLRILVSLMAGLTESISEVVGGGKKQGASFDGLLQRLNGGTGKISDSTERKASAAILNTQIVVLSESPDHLRQRNNGRSLTQAFDTITEDNTLTSRTLRQEFQFTDFSVRGASVNKMSDEECQNFISLAGRELLERYDFIEKVETQETQVPEDLQQGVMFIGSNRYRGQEQPAYLSNDPEYKNLTLVLIGPTRAGKTTLIGNLSRDAIKAGECVVIFDYIKNCELSSEVSSIFPASLTLTIDCSDMSKLQGLGYNEVGRSPDPFLQYDNAKKQTTQLMTLINSINSDDTRLSAKMERYLTSAALVVFVSAGSIRDVFSVLQDHEKRHKFIGMVPEAQKENLTEYITSLKELDEYKEVKVKEDGVTTSFPQIVGTKEHLITGVIDRLNKLKANAYMEMMLKKSTAGNIDLVEELQKNQLITIRMPETMFSTDGERDVYTTYWITKLWLALQVRGQRIPDRSKLTKVNVVFDELYQVENTEKFLTEKLSRLAKFAAKPIISCHYLGQIKHIREELRSANASYMLISGCDKKNFNELKDELYPFELEDLLKLRRFHSLNLIKSKEGYSRFITRLPS</sequence>
<dbReference type="RefSeq" id="WP_076170560.1">
    <property type="nucleotide sequence ID" value="NZ_MRTP01000003.1"/>
</dbReference>
<gene>
    <name evidence="1" type="ORF">BK138_15990</name>
</gene>
<proteinExistence type="predicted"/>
<dbReference type="EMBL" id="MRTP01000003">
    <property type="protein sequence ID" value="OMF54659.1"/>
    <property type="molecule type" value="Genomic_DNA"/>
</dbReference>
<comment type="caution">
    <text evidence="1">The sequence shown here is derived from an EMBL/GenBank/DDBJ whole genome shotgun (WGS) entry which is preliminary data.</text>
</comment>
<name>A0A1R1ESC9_9BACL</name>
<dbReference type="SUPFAM" id="SSF52540">
    <property type="entry name" value="P-loop containing nucleoside triphosphate hydrolases"/>
    <property type="match status" value="1"/>
</dbReference>